<evidence type="ECO:0000313" key="3">
    <source>
        <dbReference type="EMBL" id="MFG6461306.1"/>
    </source>
</evidence>
<dbReference type="Proteomes" id="UP001606302">
    <property type="component" value="Unassembled WGS sequence"/>
</dbReference>
<feature type="transmembrane region" description="Helical" evidence="2">
    <location>
        <begin position="719"/>
        <end position="738"/>
    </location>
</feature>
<accession>A0ABW7GHM2</accession>
<protein>
    <submittedName>
        <fullName evidence="3">Uncharacterized protein</fullName>
    </submittedName>
</protein>
<feature type="compositionally biased region" description="Low complexity" evidence="1">
    <location>
        <begin position="178"/>
        <end position="187"/>
    </location>
</feature>
<keyword evidence="4" id="KW-1185">Reference proteome</keyword>
<keyword evidence="2" id="KW-0472">Membrane</keyword>
<name>A0ABW7GHM2_9BURK</name>
<comment type="caution">
    <text evidence="3">The sequence shown here is derived from an EMBL/GenBank/DDBJ whole genome shotgun (WGS) entry which is preliminary data.</text>
</comment>
<feature type="transmembrane region" description="Helical" evidence="2">
    <location>
        <begin position="965"/>
        <end position="992"/>
    </location>
</feature>
<feature type="transmembrane region" description="Helical" evidence="2">
    <location>
        <begin position="784"/>
        <end position="803"/>
    </location>
</feature>
<feature type="transmembrane region" description="Helical" evidence="2">
    <location>
        <begin position="1062"/>
        <end position="1079"/>
    </location>
</feature>
<feature type="transmembrane region" description="Helical" evidence="2">
    <location>
        <begin position="923"/>
        <end position="945"/>
    </location>
</feature>
<evidence type="ECO:0000313" key="4">
    <source>
        <dbReference type="Proteomes" id="UP001606302"/>
    </source>
</evidence>
<keyword evidence="2" id="KW-1133">Transmembrane helix</keyword>
<gene>
    <name evidence="3" type="ORF">ACG04Q_06940</name>
</gene>
<feature type="region of interest" description="Disordered" evidence="1">
    <location>
        <begin position="178"/>
        <end position="206"/>
    </location>
</feature>
<dbReference type="EMBL" id="JBIGHX010000002">
    <property type="protein sequence ID" value="MFG6461306.1"/>
    <property type="molecule type" value="Genomic_DNA"/>
</dbReference>
<feature type="compositionally biased region" description="Low complexity" evidence="1">
    <location>
        <begin position="486"/>
        <end position="495"/>
    </location>
</feature>
<feature type="compositionally biased region" description="Basic and acidic residues" evidence="1">
    <location>
        <begin position="196"/>
        <end position="206"/>
    </location>
</feature>
<organism evidence="3 4">
    <name type="scientific">Pelomonas lactea</name>
    <dbReference type="NCBI Taxonomy" id="3299030"/>
    <lineage>
        <taxon>Bacteria</taxon>
        <taxon>Pseudomonadati</taxon>
        <taxon>Pseudomonadota</taxon>
        <taxon>Betaproteobacteria</taxon>
        <taxon>Burkholderiales</taxon>
        <taxon>Sphaerotilaceae</taxon>
        <taxon>Roseateles</taxon>
    </lineage>
</organism>
<proteinExistence type="predicted"/>
<feature type="transmembrane region" description="Helical" evidence="2">
    <location>
        <begin position="674"/>
        <end position="698"/>
    </location>
</feature>
<keyword evidence="2" id="KW-0812">Transmembrane</keyword>
<sequence>MSDTKSSLGMLGWGSVAALAAFVASTHLSPQAFDLVRPADRQGLASAPVVDSDISARLWEDPFMALRRYDIERPKRCELERQSRKVSDDCSAQANSDRRMPAMLLNRLDASTPEGWSDALVIVGLVPGADFVGGEEARRRIRYATLAGLMAQGYVPDRPERLSLLEFSGVHAGASSPSASAGSFAQSKPAAQCASAHKERSDDAARRNRLSVTVPYEILSQRRAHGDAARASGRYGQVAVLWVDESSLPQPKLDALAKVLNMALGLKVRQEAWARLTPSLAEDAGTAKAGNVPGAPSLVFIGPSSTDSLRTAIADLRNAADRKAASRVAAELGVCQEPVPNDPDPPGFSGYGLLANATFYSPASTAPAHLIAELQGQPLETFVPQQLRRIVGDTPAPTVRVIRTIATDDLLIDSLLDELKLRLPPDKPRRIVVVAERDSLYSQGLIQELRRRLEANKQRQLLLDEVYFFRGLDGAELRDSGDKPAKPAANDPNAKTPELPEGRDQLDYLRRVGQALAQSQARAGAVPIGAIGVLANDVHDKLMILQALHEDFADKPFFTTDLDARFLHPKVQRYTRNLIVAGSLPLAFPPAAGASGAQTLQDGTPPLRDAYQTATYLAARHAGCADEPCRSREAAELKAVVSDPSVYEIGRDKAVPLSGHAHTLRGQAAAMGDVATAAVMGALIVLGVLGWPSTPSLLRARAAFMGGGAPGGERLDMNTVVLATLQVAAMAFVIASLIEFARPNEVNFAHMLWLGSLGGFTCMLAMLPALLAGPGRPAGAAAPGLNVLHLALLLGAVALWAWMAWPAGRDAGRPCTECEPVAWFQGISAWPSHLLHLLAVVVTVGAFDRAWSGTRSALQADSDWLHIPAAATPMLRRFTPRRLLRYWLAHFSVLVWQRHGGFSCDAGRLWQEYRWRAHGQARALRILCWFLLTVGLVALAFFSLSEGQVPEIPVRGTQHRQMVGATLYALLLLVPLLIVAVADATVTLLVFVRHLNEGRSCYPEDTLAQFASALGETNRAAWLTRIAALPESRGPDSTGPWRHTLLDPWIDVQVVARRSAQVAGLVFWPFLVLALLVVARSRAFDNWSLTPAVATGVSLYVGMLVALTLLLKRACEQTRQRALEAMRADLHWLEGGDPTQRGLVAPFQRLITDVETNQVGAFAPFLDQPLLRSLLVPLGGASVTPLFEWLVSAR</sequence>
<feature type="transmembrane region" description="Helical" evidence="2">
    <location>
        <begin position="823"/>
        <end position="847"/>
    </location>
</feature>
<dbReference type="RefSeq" id="WP_394510168.1">
    <property type="nucleotide sequence ID" value="NZ_JBIGHX010000002.1"/>
</dbReference>
<evidence type="ECO:0000256" key="2">
    <source>
        <dbReference type="SAM" id="Phobius"/>
    </source>
</evidence>
<feature type="transmembrane region" description="Helical" evidence="2">
    <location>
        <begin position="1091"/>
        <end position="1111"/>
    </location>
</feature>
<reference evidence="3 4" key="1">
    <citation type="submission" date="2024-08" db="EMBL/GenBank/DDBJ databases">
        <authorList>
            <person name="Lu H."/>
        </authorList>
    </citation>
    <scope>NUCLEOTIDE SEQUENCE [LARGE SCALE GENOMIC DNA]</scope>
    <source>
        <strain evidence="3 4">DXS20W</strain>
    </source>
</reference>
<evidence type="ECO:0000256" key="1">
    <source>
        <dbReference type="SAM" id="MobiDB-lite"/>
    </source>
</evidence>
<feature type="region of interest" description="Disordered" evidence="1">
    <location>
        <begin position="478"/>
        <end position="501"/>
    </location>
</feature>
<feature type="transmembrane region" description="Helical" evidence="2">
    <location>
        <begin position="750"/>
        <end position="772"/>
    </location>
</feature>